<keyword evidence="3" id="KW-1185">Reference proteome</keyword>
<reference evidence="2" key="1">
    <citation type="submission" date="2023-06" db="EMBL/GenBank/DDBJ databases">
        <title>Genome-scale phylogeny and comparative genomics of the fungal order Sordariales.</title>
        <authorList>
            <consortium name="Lawrence Berkeley National Laboratory"/>
            <person name="Hensen N."/>
            <person name="Bonometti L."/>
            <person name="Westerberg I."/>
            <person name="Brannstrom I.O."/>
            <person name="Guillou S."/>
            <person name="Cros-Aarteil S."/>
            <person name="Calhoun S."/>
            <person name="Haridas S."/>
            <person name="Kuo A."/>
            <person name="Mondo S."/>
            <person name="Pangilinan J."/>
            <person name="Riley R."/>
            <person name="Labutti K."/>
            <person name="Andreopoulos B."/>
            <person name="Lipzen A."/>
            <person name="Chen C."/>
            <person name="Yanf M."/>
            <person name="Daum C."/>
            <person name="Ng V."/>
            <person name="Clum A."/>
            <person name="Steindorff A."/>
            <person name="Ohm R."/>
            <person name="Martin F."/>
            <person name="Silar P."/>
            <person name="Natvig D."/>
            <person name="Lalanne C."/>
            <person name="Gautier V."/>
            <person name="Ament-Velasquez S.L."/>
            <person name="Kruys A."/>
            <person name="Hutchinson M.I."/>
            <person name="Powell A.J."/>
            <person name="Barry K."/>
            <person name="Miller A.N."/>
            <person name="Grigoriev I.V."/>
            <person name="Debuchy R."/>
            <person name="Gladieux P."/>
            <person name="Thoren M.H."/>
            <person name="Johannesson H."/>
        </authorList>
    </citation>
    <scope>NUCLEOTIDE SEQUENCE</scope>
    <source>
        <strain evidence="2">SMH4607-1</strain>
    </source>
</reference>
<evidence type="ECO:0000313" key="3">
    <source>
        <dbReference type="Proteomes" id="UP001172102"/>
    </source>
</evidence>
<dbReference type="SUPFAM" id="SSF56112">
    <property type="entry name" value="Protein kinase-like (PK-like)"/>
    <property type="match status" value="1"/>
</dbReference>
<evidence type="ECO:0000313" key="2">
    <source>
        <dbReference type="EMBL" id="KAK0725014.1"/>
    </source>
</evidence>
<feature type="domain" description="Protein kinase" evidence="1">
    <location>
        <begin position="318"/>
        <end position="506"/>
    </location>
</feature>
<dbReference type="Proteomes" id="UP001172102">
    <property type="component" value="Unassembled WGS sequence"/>
</dbReference>
<protein>
    <submittedName>
        <fullName evidence="2">Kinase-like domain-containing protein</fullName>
    </submittedName>
</protein>
<dbReference type="GO" id="GO:0005524">
    <property type="term" value="F:ATP binding"/>
    <property type="evidence" value="ECO:0007669"/>
    <property type="project" value="InterPro"/>
</dbReference>
<organism evidence="2 3">
    <name type="scientific">Lasiosphaeris hirsuta</name>
    <dbReference type="NCBI Taxonomy" id="260670"/>
    <lineage>
        <taxon>Eukaryota</taxon>
        <taxon>Fungi</taxon>
        <taxon>Dikarya</taxon>
        <taxon>Ascomycota</taxon>
        <taxon>Pezizomycotina</taxon>
        <taxon>Sordariomycetes</taxon>
        <taxon>Sordariomycetidae</taxon>
        <taxon>Sordariales</taxon>
        <taxon>Lasiosphaeriaceae</taxon>
        <taxon>Lasiosphaeris</taxon>
    </lineage>
</organism>
<dbReference type="Pfam" id="PF00069">
    <property type="entry name" value="Pkinase"/>
    <property type="match status" value="1"/>
</dbReference>
<comment type="caution">
    <text evidence="2">The sequence shown here is derived from an EMBL/GenBank/DDBJ whole genome shotgun (WGS) entry which is preliminary data.</text>
</comment>
<dbReference type="EMBL" id="JAUKUA010000002">
    <property type="protein sequence ID" value="KAK0725014.1"/>
    <property type="molecule type" value="Genomic_DNA"/>
</dbReference>
<sequence length="506" mass="57952">MLLAVPAVYDEQQPIEGAPHRRSLPIYVRFPRVQYDAFALVTQQEWRSHILEDHRSPPYWKCFACRPSSVTFPTGEQLQAHIKDSHSEAISDDHLPTIVEIYQQRDPPVFERCPLRGWADEQALREHLLKEHRSTADANEPVYWECLASREHQTFDNQADLDEHKKEFHESDTGPGATLSELQAHRPFQCVPCQTPCQAPAFFSDEDKFREHLDKHHSGIDAEDRFPDFVDMCGIGGNVAPKSCPFCTHTNNDAGLVAEGFQAPSQSPLLDQIAQHIHSFSLYALPWATERSDDLQGMHQMEEFGEDEYFADVDEVEYDEAEIGGSASVWKVRIHPAHHNFEFPGPRGAEQYFAVKTLHAWNREGYEREVETLQRFSGKNPGHPHLIRLLLTYEHQGSYHMIFPWADGNLRHLWESIKLPERSQALACWMLSQYWGIADGLQEIHGTDTNKLNTTGRNRGRHGDIKPENILWFKDHKGKENHLVICDFGLSQFHSSKSRSGDIAPG</sequence>
<dbReference type="Gene3D" id="1.10.510.10">
    <property type="entry name" value="Transferase(Phosphotransferase) domain 1"/>
    <property type="match status" value="1"/>
</dbReference>
<gene>
    <name evidence="2" type="ORF">B0H67DRAFT_641483</name>
</gene>
<accession>A0AA40E1Z9</accession>
<dbReference type="PROSITE" id="PS50011">
    <property type="entry name" value="PROTEIN_KINASE_DOM"/>
    <property type="match status" value="1"/>
</dbReference>
<dbReference type="PANTHER" id="PTHR24359">
    <property type="entry name" value="SERINE/THREONINE-PROTEIN KINASE SBK1"/>
    <property type="match status" value="1"/>
</dbReference>
<proteinExistence type="predicted"/>
<dbReference type="GO" id="GO:0004674">
    <property type="term" value="F:protein serine/threonine kinase activity"/>
    <property type="evidence" value="ECO:0007669"/>
    <property type="project" value="TreeGrafter"/>
</dbReference>
<dbReference type="InterPro" id="IPR000719">
    <property type="entry name" value="Prot_kinase_dom"/>
</dbReference>
<dbReference type="PANTHER" id="PTHR24359:SF37">
    <property type="entry name" value="PROTEIN KINASE DOMAIN-CONTAINING PROTEIN"/>
    <property type="match status" value="1"/>
</dbReference>
<evidence type="ECO:0000259" key="1">
    <source>
        <dbReference type="PROSITE" id="PS50011"/>
    </source>
</evidence>
<dbReference type="InterPro" id="IPR011009">
    <property type="entry name" value="Kinase-like_dom_sf"/>
</dbReference>
<keyword evidence="2" id="KW-0418">Kinase</keyword>
<keyword evidence="2" id="KW-0808">Transferase</keyword>
<name>A0AA40E1Z9_9PEZI</name>
<dbReference type="AlphaFoldDB" id="A0AA40E1Z9"/>